<keyword evidence="3" id="KW-1185">Reference proteome</keyword>
<gene>
    <name evidence="2" type="ORF">SAMN02927930_00659</name>
</gene>
<keyword evidence="1" id="KW-0472">Membrane</keyword>
<keyword evidence="1" id="KW-1133">Transmembrane helix</keyword>
<reference evidence="3" key="1">
    <citation type="submission" date="2016-10" db="EMBL/GenBank/DDBJ databases">
        <authorList>
            <person name="Varghese N."/>
            <person name="Submissions S."/>
        </authorList>
    </citation>
    <scope>NUCLEOTIDE SEQUENCE [LARGE SCALE GENOMIC DNA]</scope>
    <source>
        <strain evidence="3">CGMCC 1.10824</strain>
    </source>
</reference>
<sequence length="98" mass="11269">MQIDSTIVFMGAIVKVHWIFSFWVWLPSSLAKLAKLGRRLNEYQTHVVGLVFRCVPNQPQMRAIRQSNLSELMKTWLDEVSASLDEAHVVIFSVVLQI</sequence>
<name>A0A1G6BAU0_9GAMM</name>
<dbReference type="RefSeq" id="WP_176754900.1">
    <property type="nucleotide sequence ID" value="NZ_FMXN01000003.1"/>
</dbReference>
<evidence type="ECO:0000256" key="1">
    <source>
        <dbReference type="SAM" id="Phobius"/>
    </source>
</evidence>
<keyword evidence="1" id="KW-0812">Transmembrane</keyword>
<accession>A0A1G6BAU0</accession>
<dbReference type="STRING" id="1159017.SAMN02927930_00659"/>
<organism evidence="2 3">
    <name type="scientific">Pseudidiomarina indica</name>
    <dbReference type="NCBI Taxonomy" id="1159017"/>
    <lineage>
        <taxon>Bacteria</taxon>
        <taxon>Pseudomonadati</taxon>
        <taxon>Pseudomonadota</taxon>
        <taxon>Gammaproteobacteria</taxon>
        <taxon>Alteromonadales</taxon>
        <taxon>Idiomarinaceae</taxon>
        <taxon>Pseudidiomarina</taxon>
    </lineage>
</organism>
<feature type="transmembrane region" description="Helical" evidence="1">
    <location>
        <begin position="6"/>
        <end position="26"/>
    </location>
</feature>
<evidence type="ECO:0000313" key="2">
    <source>
        <dbReference type="EMBL" id="SDB17643.1"/>
    </source>
</evidence>
<protein>
    <submittedName>
        <fullName evidence="2">Uncharacterized protein</fullName>
    </submittedName>
</protein>
<dbReference type="AlphaFoldDB" id="A0A1G6BAU0"/>
<proteinExistence type="predicted"/>
<evidence type="ECO:0000313" key="3">
    <source>
        <dbReference type="Proteomes" id="UP000199626"/>
    </source>
</evidence>
<dbReference type="EMBL" id="FMXN01000003">
    <property type="protein sequence ID" value="SDB17643.1"/>
    <property type="molecule type" value="Genomic_DNA"/>
</dbReference>
<dbReference type="Proteomes" id="UP000199626">
    <property type="component" value="Unassembled WGS sequence"/>
</dbReference>